<dbReference type="InterPro" id="IPR036614">
    <property type="entry name" value="RusA-like_sf"/>
</dbReference>
<sequence>MTVEITFPLEFVVGGTPVSLQTKRISTREAWRDKIRTASAGALPEGHFCSAGRIVVTLFYFPAEEMQGDIDNIVKPVLDAFSQHIYLDDRQVERILVQKFEPENFFAFRAPSPILEQAIMGSKPLLYVRLSDDPSEDWR</sequence>
<reference evidence="1" key="2">
    <citation type="submission" date="2021-01" db="EMBL/GenBank/DDBJ databases">
        <authorList>
            <person name="Mieszkin S."/>
            <person name="Pouder E."/>
            <person name="Alain K."/>
        </authorList>
    </citation>
    <scope>NUCLEOTIDE SEQUENCE</scope>
    <source>
        <strain evidence="1">HW T2.11</strain>
    </source>
</reference>
<dbReference type="EMBL" id="JAESVB010000005">
    <property type="protein sequence ID" value="MCB8876096.1"/>
    <property type="molecule type" value="Genomic_DNA"/>
</dbReference>
<dbReference type="AlphaFoldDB" id="A0A963YSE9"/>
<accession>A0A963YSE9</accession>
<dbReference type="RefSeq" id="WP_227321755.1">
    <property type="nucleotide sequence ID" value="NZ_JAESVB010000005.1"/>
</dbReference>
<dbReference type="Gene3D" id="3.30.1330.70">
    <property type="entry name" value="Holliday junction resolvase RusA"/>
    <property type="match status" value="1"/>
</dbReference>
<dbReference type="Proteomes" id="UP000708298">
    <property type="component" value="Unassembled WGS sequence"/>
</dbReference>
<evidence type="ECO:0000313" key="2">
    <source>
        <dbReference type="Proteomes" id="UP000708298"/>
    </source>
</evidence>
<dbReference type="SUPFAM" id="SSF103084">
    <property type="entry name" value="Holliday junction resolvase RusA"/>
    <property type="match status" value="1"/>
</dbReference>
<dbReference type="GO" id="GO:0006281">
    <property type="term" value="P:DNA repair"/>
    <property type="evidence" value="ECO:0007669"/>
    <property type="project" value="InterPro"/>
</dbReference>
<gene>
    <name evidence="1" type="ORF">ASILVAE211_12965</name>
</gene>
<dbReference type="InterPro" id="IPR008822">
    <property type="entry name" value="Endonuclease_RusA-like"/>
</dbReference>
<dbReference type="Pfam" id="PF05866">
    <property type="entry name" value="RusA"/>
    <property type="match status" value="1"/>
</dbReference>
<comment type="caution">
    <text evidence="1">The sequence shown here is derived from an EMBL/GenBank/DDBJ whole genome shotgun (WGS) entry which is preliminary data.</text>
</comment>
<proteinExistence type="predicted"/>
<evidence type="ECO:0000313" key="1">
    <source>
        <dbReference type="EMBL" id="MCB8876096.1"/>
    </source>
</evidence>
<protein>
    <submittedName>
        <fullName evidence="1">RusA family crossover junction endodeoxyribonuclease</fullName>
    </submittedName>
</protein>
<dbReference type="GO" id="GO:0000287">
    <property type="term" value="F:magnesium ion binding"/>
    <property type="evidence" value="ECO:0007669"/>
    <property type="project" value="InterPro"/>
</dbReference>
<name>A0A963YSE9_9PROT</name>
<keyword evidence="2" id="KW-1185">Reference proteome</keyword>
<organism evidence="1 2">
    <name type="scientific">Acidisoma silvae</name>
    <dbReference type="NCBI Taxonomy" id="2802396"/>
    <lineage>
        <taxon>Bacteria</taxon>
        <taxon>Pseudomonadati</taxon>
        <taxon>Pseudomonadota</taxon>
        <taxon>Alphaproteobacteria</taxon>
        <taxon>Acetobacterales</taxon>
        <taxon>Acidocellaceae</taxon>
        <taxon>Acidisoma</taxon>
    </lineage>
</organism>
<dbReference type="GO" id="GO:0006310">
    <property type="term" value="P:DNA recombination"/>
    <property type="evidence" value="ECO:0007669"/>
    <property type="project" value="InterPro"/>
</dbReference>
<reference evidence="1" key="1">
    <citation type="journal article" date="2021" name="Microorganisms">
        <title>Acidisoma silvae sp. nov. and Acidisomacellulosilytica sp. nov., Two Acidophilic Bacteria Isolated from Decaying Wood, Hydrolyzing Cellulose and Producing Poly-3-hydroxybutyrate.</title>
        <authorList>
            <person name="Mieszkin S."/>
            <person name="Pouder E."/>
            <person name="Uroz S."/>
            <person name="Simon-Colin C."/>
            <person name="Alain K."/>
        </authorList>
    </citation>
    <scope>NUCLEOTIDE SEQUENCE</scope>
    <source>
        <strain evidence="1">HW T2.11</strain>
    </source>
</reference>